<dbReference type="EMBL" id="CM017872">
    <property type="protein sequence ID" value="KAG1326068.1"/>
    <property type="molecule type" value="Genomic_DNA"/>
</dbReference>
<proteinExistence type="predicted"/>
<organism evidence="1 2">
    <name type="scientific">Cocos nucifera</name>
    <name type="common">Coconut palm</name>
    <dbReference type="NCBI Taxonomy" id="13894"/>
    <lineage>
        <taxon>Eukaryota</taxon>
        <taxon>Viridiplantae</taxon>
        <taxon>Streptophyta</taxon>
        <taxon>Embryophyta</taxon>
        <taxon>Tracheophyta</taxon>
        <taxon>Spermatophyta</taxon>
        <taxon>Magnoliopsida</taxon>
        <taxon>Liliopsida</taxon>
        <taxon>Arecaceae</taxon>
        <taxon>Arecoideae</taxon>
        <taxon>Cocoseae</taxon>
        <taxon>Attaleinae</taxon>
        <taxon>Cocos</taxon>
    </lineage>
</organism>
<dbReference type="OrthoDB" id="10656630at2759"/>
<protein>
    <submittedName>
        <fullName evidence="1">Uncharacterized protein</fullName>
    </submittedName>
</protein>
<evidence type="ECO:0000313" key="1">
    <source>
        <dbReference type="EMBL" id="KAG1326068.1"/>
    </source>
</evidence>
<evidence type="ECO:0000313" key="2">
    <source>
        <dbReference type="Proteomes" id="UP000797356"/>
    </source>
</evidence>
<dbReference type="AlphaFoldDB" id="A0A8K0MTX9"/>
<dbReference type="Proteomes" id="UP000797356">
    <property type="component" value="Chromosome 1"/>
</dbReference>
<reference evidence="1" key="2">
    <citation type="submission" date="2019-07" db="EMBL/GenBank/DDBJ databases">
        <authorList>
            <person name="Yang Y."/>
            <person name="Bocs S."/>
            <person name="Baudouin L."/>
        </authorList>
    </citation>
    <scope>NUCLEOTIDE SEQUENCE</scope>
    <source>
        <tissue evidence="1">Spear leaf of Hainan Tall coconut</tissue>
    </source>
</reference>
<sequence>MKKGRKSCWSISNLKKLHNGSKFPKWVGNPSSFASLEEINIIDCEQIRSLPPYIHDSPGKLDTPISKCMLEKADNSAVSPILDDTTDCNLGQFLQLGLPCGCSLQSLVHNNAEQSVADKELVGLMNCEMEDNDCNHDKNPLYDNYPFSHSMMVNHLTIQMEPIGSSSSNQPYATSIRYPGPSRRWQLSLAEPPMICPQQQDLAVPSPYSQPFKPTARQSDATVTYIDHDDGVVSPIFDAIATWVNSYSFGSLLIAAHSPWYITMQNHHYELAPPY</sequence>
<comment type="caution">
    <text evidence="1">The sequence shown here is derived from an EMBL/GenBank/DDBJ whole genome shotgun (WGS) entry which is preliminary data.</text>
</comment>
<reference evidence="1" key="1">
    <citation type="journal article" date="2017" name="Gigascience">
        <title>The genome draft of coconut (Cocos nucifera).</title>
        <authorList>
            <person name="Xiao Y."/>
            <person name="Xu P."/>
            <person name="Fan H."/>
            <person name="Baudouin L."/>
            <person name="Xia W."/>
            <person name="Bocs S."/>
            <person name="Xu J."/>
            <person name="Li Q."/>
            <person name="Guo A."/>
            <person name="Zhou L."/>
            <person name="Li J."/>
            <person name="Wu Y."/>
            <person name="Ma Z."/>
            <person name="Armero A."/>
            <person name="Issali A.E."/>
            <person name="Liu N."/>
            <person name="Peng M."/>
            <person name="Yang Y."/>
        </authorList>
    </citation>
    <scope>NUCLEOTIDE SEQUENCE</scope>
    <source>
        <tissue evidence="1">Spear leaf of Hainan Tall coconut</tissue>
    </source>
</reference>
<keyword evidence="2" id="KW-1185">Reference proteome</keyword>
<gene>
    <name evidence="1" type="ORF">COCNU_01G000020</name>
</gene>
<accession>A0A8K0MTX9</accession>
<name>A0A8K0MTX9_COCNU</name>